<comment type="caution">
    <text evidence="2">The sequence shown here is derived from an EMBL/GenBank/DDBJ whole genome shotgun (WGS) entry which is preliminary data.</text>
</comment>
<evidence type="ECO:0000313" key="3">
    <source>
        <dbReference type="Proteomes" id="UP000435138"/>
    </source>
</evidence>
<feature type="domain" description="FecR protein" evidence="1">
    <location>
        <begin position="110"/>
        <end position="199"/>
    </location>
</feature>
<accession>A0A6A8AAL0</accession>
<dbReference type="AlphaFoldDB" id="A0A6A8AAL0"/>
<dbReference type="PANTHER" id="PTHR30273:SF2">
    <property type="entry name" value="PROTEIN FECR"/>
    <property type="match status" value="1"/>
</dbReference>
<dbReference type="Proteomes" id="UP000435138">
    <property type="component" value="Unassembled WGS sequence"/>
</dbReference>
<reference evidence="2 3" key="1">
    <citation type="submission" date="2019-11" db="EMBL/GenBank/DDBJ databases">
        <title>Genome analysis of Rhizobacterium cereale a novel genus and species isolated from maize roots in North Spain.</title>
        <authorList>
            <person name="Menendez E."/>
            <person name="Flores-Felix J.D."/>
            <person name="Ramirez-Bahena M.-H."/>
            <person name="Igual J.M."/>
            <person name="Garcia-Fraile P."/>
            <person name="Peix A."/>
            <person name="Velazquez E."/>
        </authorList>
    </citation>
    <scope>NUCLEOTIDE SEQUENCE [LARGE SCALE GENOMIC DNA]</scope>
    <source>
        <strain evidence="2 3">RZME27</strain>
    </source>
</reference>
<dbReference type="GO" id="GO:0016989">
    <property type="term" value="F:sigma factor antagonist activity"/>
    <property type="evidence" value="ECO:0007669"/>
    <property type="project" value="TreeGrafter"/>
</dbReference>
<dbReference type="PANTHER" id="PTHR30273">
    <property type="entry name" value="PERIPLASMIC SIGNAL SENSOR AND SIGMA FACTOR ACTIVATOR FECR-RELATED"/>
    <property type="match status" value="1"/>
</dbReference>
<evidence type="ECO:0000259" key="1">
    <source>
        <dbReference type="Pfam" id="PF04773"/>
    </source>
</evidence>
<name>A0A6A8AAL0_9HYPH</name>
<keyword evidence="3" id="KW-1185">Reference proteome</keyword>
<dbReference type="InterPro" id="IPR012373">
    <property type="entry name" value="Ferrdict_sens_TM"/>
</dbReference>
<dbReference type="InterPro" id="IPR006860">
    <property type="entry name" value="FecR"/>
</dbReference>
<gene>
    <name evidence="2" type="ORF">GAO09_13150</name>
</gene>
<proteinExistence type="predicted"/>
<organism evidence="2 3">
    <name type="scientific">Endobacterium cereale</name>
    <dbReference type="NCBI Taxonomy" id="2663029"/>
    <lineage>
        <taxon>Bacteria</taxon>
        <taxon>Pseudomonadati</taxon>
        <taxon>Pseudomonadota</taxon>
        <taxon>Alphaproteobacteria</taxon>
        <taxon>Hyphomicrobiales</taxon>
        <taxon>Rhizobiaceae</taxon>
        <taxon>Endobacterium</taxon>
    </lineage>
</organism>
<dbReference type="RefSeq" id="WP_153354461.1">
    <property type="nucleotide sequence ID" value="NZ_JAYKOO010000002.1"/>
</dbReference>
<dbReference type="EMBL" id="WIXI01000043">
    <property type="protein sequence ID" value="MQY46978.1"/>
    <property type="molecule type" value="Genomic_DNA"/>
</dbReference>
<dbReference type="PIRSF" id="PIRSF018266">
    <property type="entry name" value="FecR"/>
    <property type="match status" value="1"/>
</dbReference>
<dbReference type="Gene3D" id="2.60.120.1440">
    <property type="match status" value="1"/>
</dbReference>
<dbReference type="Pfam" id="PF04773">
    <property type="entry name" value="FecR"/>
    <property type="match status" value="1"/>
</dbReference>
<evidence type="ECO:0000313" key="2">
    <source>
        <dbReference type="EMBL" id="MQY46978.1"/>
    </source>
</evidence>
<sequence>MTEDISEDDCWREALALLLRWQAEPDNDVIKQEIKDFCALSTSHLDAWLEAKKVYRIGGMAVDAGKQPGHPSSRTSSISRRQILLSLGILTVAGGALAYRSGSTLPAGTTQTRVAEVREITLEDGTRVTVGPDTTFSVSMREDSRVLELQDGLVYCSPASDWRPFVLKTARMSVSCSNATVEVMADDGSCCVTVAEGSAQVRFEPAMNGDDEIGSGEWLRVGDISGIERGNSDPQQAGQWRNGTLVVENESVGTVIRRIARWQRSKIFIPQERLAASRVSGLYDLSDPLVAMQAVIGPHGGHVRKLAPWTVVLTTL</sequence>
<protein>
    <recommendedName>
        <fullName evidence="1">FecR protein domain-containing protein</fullName>
    </recommendedName>
</protein>